<name>A0A0A0JU14_9MICO</name>
<evidence type="ECO:0000256" key="8">
    <source>
        <dbReference type="SAM" id="Phobius"/>
    </source>
</evidence>
<evidence type="ECO:0000256" key="4">
    <source>
        <dbReference type="ARBA" id="ARBA00022692"/>
    </source>
</evidence>
<keyword evidence="3" id="KW-1003">Cell membrane</keyword>
<feature type="region of interest" description="Disordered" evidence="7">
    <location>
        <begin position="491"/>
        <end position="534"/>
    </location>
</feature>
<dbReference type="PANTHER" id="PTHR32309:SF31">
    <property type="entry name" value="CAPSULAR EXOPOLYSACCHARIDE FAMILY"/>
    <property type="match status" value="1"/>
</dbReference>
<sequence>MTEEAVDLRSMWAVLRRRTAVLLVAALLGAAAGVGLLVLVPPAFTSTSVVLLPAVSQSGSGRMGGYDAETQVLIVTSSEVLSRAARTVKPSLPVSEVADRVSVDAPASAVLRITAAGTTGARAEALASAVAGALVAYLEETRGTLLAAQRGQLQERLDTLVASLDAVTAEITATTARIARNGSTTTAGLADAAAVADLTAVRASTVLDVEALRKQLAGEGDTEASVPAGATVIQAASPGTQSGFVTDVLLHVLGGAALLLVLTASVVITANRRDPKLRSRDEIADSVGIPVVASLRVRPPRTAGAWVDLLRTYDPDSADGWGLRRLLHGLVPDAGKERVSSGPFVLVILSMSGDPAGLAVAPQVASFAASTGVTTQLHPAQQPGSAATLWLACAQASKQGNLRPALTVAGGADAEGADAEGAAELVVRLVVLDRDAPLPDSASVAGHAVLLAVSSASATRRNLADVVVAVDRVGREVEGIVVANPDPLDRTMGRLAAPESTGSPALPTRITSRAAGGAGPARAPRLGDLEGRHR</sequence>
<dbReference type="RefSeq" id="WP_035938335.1">
    <property type="nucleotide sequence ID" value="NZ_AVPL01000036.1"/>
</dbReference>
<dbReference type="Pfam" id="PF02706">
    <property type="entry name" value="Wzz"/>
    <property type="match status" value="1"/>
</dbReference>
<proteinExistence type="inferred from homology"/>
<evidence type="ECO:0000313" key="10">
    <source>
        <dbReference type="EMBL" id="KGN40633.1"/>
    </source>
</evidence>
<dbReference type="EMBL" id="AVPL01000036">
    <property type="protein sequence ID" value="KGN40633.1"/>
    <property type="molecule type" value="Genomic_DNA"/>
</dbReference>
<keyword evidence="5 8" id="KW-1133">Transmembrane helix</keyword>
<feature type="transmembrane region" description="Helical" evidence="8">
    <location>
        <begin position="20"/>
        <end position="44"/>
    </location>
</feature>
<comment type="subcellular location">
    <subcellularLocation>
        <location evidence="1">Cell membrane</location>
        <topology evidence="1">Multi-pass membrane protein</topology>
    </subcellularLocation>
</comment>
<reference evidence="10 11" key="1">
    <citation type="submission" date="2013-08" db="EMBL/GenBank/DDBJ databases">
        <title>The genome sequence of Knoellia aerolata.</title>
        <authorList>
            <person name="Zhu W."/>
            <person name="Wang G."/>
        </authorList>
    </citation>
    <scope>NUCLEOTIDE SEQUENCE [LARGE SCALE GENOMIC DNA]</scope>
    <source>
        <strain evidence="10 11">DSM 18566</strain>
    </source>
</reference>
<comment type="similarity">
    <text evidence="2">Belongs to the CpsC/CapA family.</text>
</comment>
<keyword evidence="6 8" id="KW-0472">Membrane</keyword>
<evidence type="ECO:0000313" key="11">
    <source>
        <dbReference type="Proteomes" id="UP000030013"/>
    </source>
</evidence>
<dbReference type="InterPro" id="IPR050445">
    <property type="entry name" value="Bact_polysacc_biosynth/exp"/>
</dbReference>
<dbReference type="InterPro" id="IPR003856">
    <property type="entry name" value="LPS_length_determ_N"/>
</dbReference>
<keyword evidence="4 8" id="KW-0812">Transmembrane</keyword>
<dbReference type="AlphaFoldDB" id="A0A0A0JU14"/>
<evidence type="ECO:0000259" key="9">
    <source>
        <dbReference type="Pfam" id="PF02706"/>
    </source>
</evidence>
<gene>
    <name evidence="10" type="ORF">N801_12895</name>
</gene>
<dbReference type="PANTHER" id="PTHR32309">
    <property type="entry name" value="TYROSINE-PROTEIN KINASE"/>
    <property type="match status" value="1"/>
</dbReference>
<evidence type="ECO:0000256" key="6">
    <source>
        <dbReference type="ARBA" id="ARBA00023136"/>
    </source>
</evidence>
<protein>
    <recommendedName>
        <fullName evidence="9">Polysaccharide chain length determinant N-terminal domain-containing protein</fullName>
    </recommendedName>
</protein>
<feature type="domain" description="Polysaccharide chain length determinant N-terminal" evidence="9">
    <location>
        <begin position="5"/>
        <end position="86"/>
    </location>
</feature>
<evidence type="ECO:0000256" key="1">
    <source>
        <dbReference type="ARBA" id="ARBA00004651"/>
    </source>
</evidence>
<evidence type="ECO:0000256" key="2">
    <source>
        <dbReference type="ARBA" id="ARBA00006683"/>
    </source>
</evidence>
<evidence type="ECO:0000256" key="7">
    <source>
        <dbReference type="SAM" id="MobiDB-lite"/>
    </source>
</evidence>
<evidence type="ECO:0000256" key="3">
    <source>
        <dbReference type="ARBA" id="ARBA00022475"/>
    </source>
</evidence>
<feature type="compositionally biased region" description="Basic and acidic residues" evidence="7">
    <location>
        <begin position="525"/>
        <end position="534"/>
    </location>
</feature>
<keyword evidence="11" id="KW-1185">Reference proteome</keyword>
<accession>A0A0A0JU14</accession>
<dbReference type="STRING" id="1385519.N801_12895"/>
<dbReference type="OrthoDB" id="3825405at2"/>
<dbReference type="GO" id="GO:0005886">
    <property type="term" value="C:plasma membrane"/>
    <property type="evidence" value="ECO:0007669"/>
    <property type="project" value="UniProtKB-SubCell"/>
</dbReference>
<feature type="transmembrane region" description="Helical" evidence="8">
    <location>
        <begin position="248"/>
        <end position="270"/>
    </location>
</feature>
<dbReference type="Proteomes" id="UP000030013">
    <property type="component" value="Unassembled WGS sequence"/>
</dbReference>
<comment type="caution">
    <text evidence="10">The sequence shown here is derived from an EMBL/GenBank/DDBJ whole genome shotgun (WGS) entry which is preliminary data.</text>
</comment>
<dbReference type="eggNOG" id="COG3206">
    <property type="taxonomic scope" value="Bacteria"/>
</dbReference>
<organism evidence="10 11">
    <name type="scientific">Knoellia aerolata DSM 18566</name>
    <dbReference type="NCBI Taxonomy" id="1385519"/>
    <lineage>
        <taxon>Bacteria</taxon>
        <taxon>Bacillati</taxon>
        <taxon>Actinomycetota</taxon>
        <taxon>Actinomycetes</taxon>
        <taxon>Micrococcales</taxon>
        <taxon>Intrasporangiaceae</taxon>
        <taxon>Knoellia</taxon>
    </lineage>
</organism>
<evidence type="ECO:0000256" key="5">
    <source>
        <dbReference type="ARBA" id="ARBA00022989"/>
    </source>
</evidence>